<dbReference type="Proteomes" id="UP000240530">
    <property type="component" value="Unassembled WGS sequence"/>
</dbReference>
<keyword evidence="1" id="KW-0969">Cilium</keyword>
<accession>A0A0M9F9F9</accession>
<sequence length="62" mass="6962">MNLLVSGLIGYALKEVVVPLVKETFDDNKTEEKQVPEKEVENALFESNDLIKMVSNIIDIVV</sequence>
<keyword evidence="1" id="KW-0282">Flagellum</keyword>
<dbReference type="OrthoDB" id="5824699at2"/>
<organism evidence="1 2">
    <name type="scientific">Photobacterium leiognathi subsp. mandapamensis</name>
    <name type="common">Photobacterium mandapamensis</name>
    <dbReference type="NCBI Taxonomy" id="48408"/>
    <lineage>
        <taxon>Bacteria</taxon>
        <taxon>Pseudomonadati</taxon>
        <taxon>Pseudomonadota</taxon>
        <taxon>Gammaproteobacteria</taxon>
        <taxon>Vibrionales</taxon>
        <taxon>Vibrionaceae</taxon>
        <taxon>Photobacterium</taxon>
    </lineage>
</organism>
<protein>
    <submittedName>
        <fullName evidence="1">Flagellar hook protein</fullName>
    </submittedName>
</protein>
<keyword evidence="1" id="KW-0966">Cell projection</keyword>
<proteinExistence type="predicted"/>
<dbReference type="EMBL" id="PYNS01000001">
    <property type="protein sequence ID" value="PSV13879.1"/>
    <property type="molecule type" value="Genomic_DNA"/>
</dbReference>
<dbReference type="AlphaFoldDB" id="A0A0M9F9F9"/>
<evidence type="ECO:0000313" key="1">
    <source>
        <dbReference type="EMBL" id="PSV13879.1"/>
    </source>
</evidence>
<gene>
    <name evidence="1" type="ORF">C0W93_02695</name>
</gene>
<evidence type="ECO:0000313" key="2">
    <source>
        <dbReference type="Proteomes" id="UP000240530"/>
    </source>
</evidence>
<dbReference type="GeneID" id="99739888"/>
<comment type="caution">
    <text evidence="1">The sequence shown here is derived from an EMBL/GenBank/DDBJ whole genome shotgun (WGS) entry which is preliminary data.</text>
</comment>
<dbReference type="RefSeq" id="WP_008986434.1">
    <property type="nucleotide sequence ID" value="NZ_CP131575.1"/>
</dbReference>
<reference evidence="1 2" key="1">
    <citation type="submission" date="2018-03" db="EMBL/GenBank/DDBJ databases">
        <title>Whole genome sequencing of Histamine producing bacteria.</title>
        <authorList>
            <person name="Butler K."/>
        </authorList>
    </citation>
    <scope>NUCLEOTIDE SEQUENCE [LARGE SCALE GENOMIC DNA]</scope>
    <source>
        <strain evidence="1 2">Res.4.1</strain>
    </source>
</reference>
<name>A0A0M9F9F9_PHOLD</name>